<organism evidence="6 7">
    <name type="scientific">Triticum urartu</name>
    <name type="common">Red wild einkorn</name>
    <name type="synonym">Crithodium urartu</name>
    <dbReference type="NCBI Taxonomy" id="4572"/>
    <lineage>
        <taxon>Eukaryota</taxon>
        <taxon>Viridiplantae</taxon>
        <taxon>Streptophyta</taxon>
        <taxon>Embryophyta</taxon>
        <taxon>Tracheophyta</taxon>
        <taxon>Spermatophyta</taxon>
        <taxon>Magnoliopsida</taxon>
        <taxon>Liliopsida</taxon>
        <taxon>Poales</taxon>
        <taxon>Poaceae</taxon>
        <taxon>BOP clade</taxon>
        <taxon>Pooideae</taxon>
        <taxon>Triticodae</taxon>
        <taxon>Triticeae</taxon>
        <taxon>Triticinae</taxon>
        <taxon>Triticum</taxon>
    </lineage>
</organism>
<dbReference type="GO" id="GO:0008270">
    <property type="term" value="F:zinc ion binding"/>
    <property type="evidence" value="ECO:0007669"/>
    <property type="project" value="UniProtKB-KW"/>
</dbReference>
<name>A0A8R7R9R3_TRIUA</name>
<evidence type="ECO:0000256" key="1">
    <source>
        <dbReference type="ARBA" id="ARBA00022723"/>
    </source>
</evidence>
<proteinExistence type="predicted"/>
<keyword evidence="2 4" id="KW-0863">Zinc-finger</keyword>
<dbReference type="Pfam" id="PF01753">
    <property type="entry name" value="zf-MYND"/>
    <property type="match status" value="1"/>
</dbReference>
<reference evidence="6" key="2">
    <citation type="submission" date="2018-03" db="EMBL/GenBank/DDBJ databases">
        <title>The Triticum urartu genome reveals the dynamic nature of wheat genome evolution.</title>
        <authorList>
            <person name="Ling H."/>
            <person name="Ma B."/>
            <person name="Shi X."/>
            <person name="Liu H."/>
            <person name="Dong L."/>
            <person name="Sun H."/>
            <person name="Cao Y."/>
            <person name="Gao Q."/>
            <person name="Zheng S."/>
            <person name="Li Y."/>
            <person name="Yu Y."/>
            <person name="Du H."/>
            <person name="Qi M."/>
            <person name="Li Y."/>
            <person name="Yu H."/>
            <person name="Cui Y."/>
            <person name="Wang N."/>
            <person name="Chen C."/>
            <person name="Wu H."/>
            <person name="Zhao Y."/>
            <person name="Zhang J."/>
            <person name="Li Y."/>
            <person name="Zhou W."/>
            <person name="Zhang B."/>
            <person name="Hu W."/>
            <person name="Eijk M."/>
            <person name="Tang J."/>
            <person name="Witsenboer H."/>
            <person name="Zhao S."/>
            <person name="Li Z."/>
            <person name="Zhang A."/>
            <person name="Wang D."/>
            <person name="Liang C."/>
        </authorList>
    </citation>
    <scope>NUCLEOTIDE SEQUENCE [LARGE SCALE GENOMIC DNA]</scope>
    <source>
        <strain evidence="6">cv. G1812</strain>
    </source>
</reference>
<reference evidence="6" key="3">
    <citation type="submission" date="2022-06" db="UniProtKB">
        <authorList>
            <consortium name="EnsemblPlants"/>
        </authorList>
    </citation>
    <scope>IDENTIFICATION</scope>
</reference>
<dbReference type="PROSITE" id="PS50865">
    <property type="entry name" value="ZF_MYND_2"/>
    <property type="match status" value="1"/>
</dbReference>
<protein>
    <recommendedName>
        <fullName evidence="5">MYND-type domain-containing protein</fullName>
    </recommendedName>
</protein>
<dbReference type="SUPFAM" id="SSF144232">
    <property type="entry name" value="HIT/MYND zinc finger-like"/>
    <property type="match status" value="1"/>
</dbReference>
<evidence type="ECO:0000256" key="2">
    <source>
        <dbReference type="ARBA" id="ARBA00022771"/>
    </source>
</evidence>
<evidence type="ECO:0000259" key="5">
    <source>
        <dbReference type="PROSITE" id="PS50865"/>
    </source>
</evidence>
<evidence type="ECO:0000313" key="7">
    <source>
        <dbReference type="Proteomes" id="UP000015106"/>
    </source>
</evidence>
<evidence type="ECO:0000256" key="4">
    <source>
        <dbReference type="PROSITE-ProRule" id="PRU00134"/>
    </source>
</evidence>
<evidence type="ECO:0000313" key="6">
    <source>
        <dbReference type="EnsemblPlants" id="TuG1812G0700005363.01.T01"/>
    </source>
</evidence>
<keyword evidence="1" id="KW-0479">Metal-binding</keyword>
<keyword evidence="3" id="KW-0862">Zinc</keyword>
<reference evidence="7" key="1">
    <citation type="journal article" date="2013" name="Nature">
        <title>Draft genome of the wheat A-genome progenitor Triticum urartu.</title>
        <authorList>
            <person name="Ling H.Q."/>
            <person name="Zhao S."/>
            <person name="Liu D."/>
            <person name="Wang J."/>
            <person name="Sun H."/>
            <person name="Zhang C."/>
            <person name="Fan H."/>
            <person name="Li D."/>
            <person name="Dong L."/>
            <person name="Tao Y."/>
            <person name="Gao C."/>
            <person name="Wu H."/>
            <person name="Li Y."/>
            <person name="Cui Y."/>
            <person name="Guo X."/>
            <person name="Zheng S."/>
            <person name="Wang B."/>
            <person name="Yu K."/>
            <person name="Liang Q."/>
            <person name="Yang W."/>
            <person name="Lou X."/>
            <person name="Chen J."/>
            <person name="Feng M."/>
            <person name="Jian J."/>
            <person name="Zhang X."/>
            <person name="Luo G."/>
            <person name="Jiang Y."/>
            <person name="Liu J."/>
            <person name="Wang Z."/>
            <person name="Sha Y."/>
            <person name="Zhang B."/>
            <person name="Wu H."/>
            <person name="Tang D."/>
            <person name="Shen Q."/>
            <person name="Xue P."/>
            <person name="Zou S."/>
            <person name="Wang X."/>
            <person name="Liu X."/>
            <person name="Wang F."/>
            <person name="Yang Y."/>
            <person name="An X."/>
            <person name="Dong Z."/>
            <person name="Zhang K."/>
            <person name="Zhang X."/>
            <person name="Luo M.C."/>
            <person name="Dvorak J."/>
            <person name="Tong Y."/>
            <person name="Wang J."/>
            <person name="Yang H."/>
            <person name="Li Z."/>
            <person name="Wang D."/>
            <person name="Zhang A."/>
            <person name="Wang J."/>
        </authorList>
    </citation>
    <scope>NUCLEOTIDE SEQUENCE</scope>
    <source>
        <strain evidence="7">cv. G1812</strain>
    </source>
</reference>
<sequence length="66" mass="7855">MCGLCKRMKYCSRECQLKHWHSDHKFKCKQMRLLDPVENLPCGVEVSGKNNEKRKQRSNDCYPPNK</sequence>
<evidence type="ECO:0000256" key="3">
    <source>
        <dbReference type="ARBA" id="ARBA00022833"/>
    </source>
</evidence>
<accession>A0A8R7R9R3</accession>
<dbReference type="InterPro" id="IPR002893">
    <property type="entry name" value="Znf_MYND"/>
</dbReference>
<dbReference type="Proteomes" id="UP000015106">
    <property type="component" value="Chromosome 7"/>
</dbReference>
<dbReference type="Gramene" id="TuG1812G0700005363.01.T01">
    <property type="protein sequence ID" value="TuG1812G0700005363.01.T01"/>
    <property type="gene ID" value="TuG1812G0700005363.01"/>
</dbReference>
<keyword evidence="7" id="KW-1185">Reference proteome</keyword>
<feature type="domain" description="MYND-type" evidence="5">
    <location>
        <begin position="1"/>
        <end position="28"/>
    </location>
</feature>
<dbReference type="EnsemblPlants" id="TuG1812G0700005363.01.T01">
    <property type="protein sequence ID" value="TuG1812G0700005363.01.T01"/>
    <property type="gene ID" value="TuG1812G0700005363.01"/>
</dbReference>
<dbReference type="AlphaFoldDB" id="A0A8R7R9R3"/>
<dbReference type="Gene3D" id="6.10.140.2220">
    <property type="match status" value="1"/>
</dbReference>